<reference evidence="1" key="2">
    <citation type="submission" date="2018-05" db="EMBL/GenBank/DDBJ databases">
        <title>Prevalence of plasmid-borne benzalkonium chloride resistance cassette bcrABC and cadmium resistance cadA genes in nonpathogenic Listeria spp. isolated from food-processing environments.</title>
        <authorList>
            <person name="Korsak D."/>
            <person name="Chmielowska C."/>
            <person name="Szuplewska M."/>
            <person name="Bartosik D."/>
        </authorList>
    </citation>
    <scope>NUCLEOTIDE SEQUENCE</scope>
    <source>
        <strain evidence="1">40/07</strain>
        <plasmid evidence="1">pLIS1</plasmid>
    </source>
</reference>
<dbReference type="NCBIfam" id="NF041498">
    <property type="entry name" value="MobP2"/>
    <property type="match status" value="1"/>
</dbReference>
<evidence type="ECO:0000313" key="1">
    <source>
        <dbReference type="EMBL" id="AWW22402.1"/>
    </source>
</evidence>
<evidence type="ECO:0000313" key="3">
    <source>
        <dbReference type="Proteomes" id="UP000219632"/>
    </source>
</evidence>
<proteinExistence type="predicted"/>
<dbReference type="AlphaFoldDB" id="A0A2Z4HVL1"/>
<organism evidence="1">
    <name type="scientific">Listeria welshimeri</name>
    <dbReference type="NCBI Taxonomy" id="1643"/>
    <lineage>
        <taxon>Bacteria</taxon>
        <taxon>Bacillati</taxon>
        <taxon>Bacillota</taxon>
        <taxon>Bacilli</taxon>
        <taxon>Bacillales</taxon>
        <taxon>Listeriaceae</taxon>
        <taxon>Listeria</taxon>
    </lineage>
</organism>
<dbReference type="Proteomes" id="UP000219632">
    <property type="component" value="Unassembled WGS sequence"/>
</dbReference>
<dbReference type="Pfam" id="PF18555">
    <property type="entry name" value="MobL"/>
    <property type="match status" value="1"/>
</dbReference>
<dbReference type="RefSeq" id="WP_003759306.1">
    <property type="nucleotide sequence ID" value="NZ_JAERVU010000008.1"/>
</dbReference>
<gene>
    <name evidence="2" type="ORF">AFZ32_12855</name>
    <name evidence="1" type="ORF">pLIS100135</name>
</gene>
<protein>
    <submittedName>
        <fullName evidence="1">Uncharacterized protein</fullName>
    </submittedName>
</protein>
<sequence>MHKVKSGVNIMYKFALSNSKTFQEYIDYIDRNEATRNQHADKFSLFNEYMGNPAKTSALFTADHDNLSDEKKKDLKKSFESAQEKGSIMWQDVISFDPYFLEEQGLYNRETKEIDQIKIREITRNMMQAVLKREGLGESAIWSAAIHLNTKHPHVHIAVVEPEPTRTRGKWEQGTWKLARSKVVNDILNLTEDQKLITELIRNQIVGGQKQRPTLHDKELKKQFIKVFQQLPSDRRQWSYNYNTLNALRPDLHQLMDMYLAKHEGSSVETIHEILDKNMEAYRRAYGEGKYDRGLYKDYKKNKIDELYERLGNSFLKEMRAYDKRLLAIEKKGFHPGSTGYQINHGRAIDFALKKINKYTKQDYQSWKNQMVYQRMQEQMEREKIDG</sequence>
<accession>A0A2Z4HVL1</accession>
<dbReference type="EMBL" id="NYPG01000009">
    <property type="protein sequence ID" value="PDK40341.1"/>
    <property type="molecule type" value="Genomic_DNA"/>
</dbReference>
<geneLocation type="plasmid" evidence="1">
    <name>pLIS1</name>
</geneLocation>
<name>A0A2Z4HVL1_LISWE</name>
<dbReference type="InterPro" id="IPR041073">
    <property type="entry name" value="MobL"/>
</dbReference>
<keyword evidence="1" id="KW-0614">Plasmid</keyword>
<evidence type="ECO:0000313" key="2">
    <source>
        <dbReference type="EMBL" id="PDK40341.1"/>
    </source>
</evidence>
<reference evidence="2 3" key="1">
    <citation type="submission" date="2017-09" db="EMBL/GenBank/DDBJ databases">
        <title>Draft Genomes of 144 Listeria Monocytogenes isolates from foods.</title>
        <authorList>
            <person name="Wu C.H."/>
            <person name="Ng J."/>
            <person name="Kiang D."/>
            <person name="Chen C.-Y."/>
            <person name="Frink S."/>
            <person name="Lafrades M."/>
            <person name="Morales C."/>
            <person name="Park P."/>
            <person name="Zwick M."/>
        </authorList>
    </citation>
    <scope>NUCLEOTIDE SEQUENCE [LARGE SCALE GENOMIC DNA]</scope>
    <source>
        <strain evidence="2 3">CDPHFDLB-F14M01633.75-2</strain>
    </source>
</reference>
<dbReference type="InterPro" id="IPR048101">
    <property type="entry name" value="MobP2"/>
</dbReference>
<dbReference type="Gene3D" id="3.30.930.30">
    <property type="match status" value="1"/>
</dbReference>
<keyword evidence="3" id="KW-1185">Reference proteome</keyword>
<dbReference type="EMBL" id="MH382833">
    <property type="protein sequence ID" value="AWW22402.1"/>
    <property type="molecule type" value="Genomic_DNA"/>
</dbReference>